<dbReference type="GO" id="GO:0042597">
    <property type="term" value="C:periplasmic space"/>
    <property type="evidence" value="ECO:0007669"/>
    <property type="project" value="UniProtKB-SubCell"/>
</dbReference>
<sequence length="329" mass="35965">MDFDYRRSLLKILAASALAWQIPAYAQAVPGVVRIGTTAPGHLKFLLSQDQKFFDQALASQGTKVEYLPFTGGGAEVQTALASGAIDVAYTGASPALRLAARKANVKFVGLSSVPEVGSISIVVPANSPLRKLEDLRGKKVAYLSGTIRHSVLVKSLQSIGLTTKDIDSLNMPFEASAPALARGDVDAVAESDITVAPLVQKGVARVLFDNSRHPEWEVPLLITVNGDFAKKYPDTLKKLLQADRKVAEWADQNFDQAAAIYAKARNTSVEAVRLEYPRQRFSEAPRITPQVLDTLKSEEKFMKEAKLLNGEIDFDTWVDTRYVEAAYR</sequence>
<dbReference type="SUPFAM" id="SSF53850">
    <property type="entry name" value="Periplasmic binding protein-like II"/>
    <property type="match status" value="1"/>
</dbReference>
<organism evidence="7 8">
    <name type="scientific">Pigmentiphaga humi</name>
    <dbReference type="NCBI Taxonomy" id="2478468"/>
    <lineage>
        <taxon>Bacteria</taxon>
        <taxon>Pseudomonadati</taxon>
        <taxon>Pseudomonadota</taxon>
        <taxon>Betaproteobacteria</taxon>
        <taxon>Burkholderiales</taxon>
        <taxon>Alcaligenaceae</taxon>
        <taxon>Pigmentiphaga</taxon>
    </lineage>
</organism>
<protein>
    <submittedName>
        <fullName evidence="7">Aliphatic sulfonates-binding protein</fullName>
    </submittedName>
</protein>
<evidence type="ECO:0000313" key="8">
    <source>
        <dbReference type="Proteomes" id="UP000277294"/>
    </source>
</evidence>
<dbReference type="PANTHER" id="PTHR30024">
    <property type="entry name" value="ALIPHATIC SULFONATES-BINDING PROTEIN-RELATED"/>
    <property type="match status" value="1"/>
</dbReference>
<dbReference type="EMBL" id="UWPJ01000013">
    <property type="protein sequence ID" value="VCU69359.1"/>
    <property type="molecule type" value="Genomic_DNA"/>
</dbReference>
<dbReference type="OrthoDB" id="9780180at2"/>
<accession>A0A3P4AZ48</accession>
<dbReference type="InterPro" id="IPR010067">
    <property type="entry name" value="ABC_SsuA_sub-bd"/>
</dbReference>
<dbReference type="GO" id="GO:0016020">
    <property type="term" value="C:membrane"/>
    <property type="evidence" value="ECO:0007669"/>
    <property type="project" value="InterPro"/>
</dbReference>
<evidence type="ECO:0000256" key="5">
    <source>
        <dbReference type="SAM" id="SignalP"/>
    </source>
</evidence>
<proteinExistence type="inferred from homology"/>
<dbReference type="InterPro" id="IPR001638">
    <property type="entry name" value="Solute-binding_3/MltF_N"/>
</dbReference>
<dbReference type="SMART" id="SM00062">
    <property type="entry name" value="PBPb"/>
    <property type="match status" value="1"/>
</dbReference>
<feature type="signal peptide" evidence="5">
    <location>
        <begin position="1"/>
        <end position="26"/>
    </location>
</feature>
<dbReference type="RefSeq" id="WP_124078707.1">
    <property type="nucleotide sequence ID" value="NZ_UWPJ01000013.1"/>
</dbReference>
<evidence type="ECO:0000256" key="3">
    <source>
        <dbReference type="ARBA" id="ARBA00022448"/>
    </source>
</evidence>
<dbReference type="Gene3D" id="3.40.190.10">
    <property type="entry name" value="Periplasmic binding protein-like II"/>
    <property type="match status" value="2"/>
</dbReference>
<name>A0A3P4AZ48_9BURK</name>
<comment type="subcellular location">
    <subcellularLocation>
        <location evidence="1">Periplasm</location>
    </subcellularLocation>
</comment>
<keyword evidence="3" id="KW-0813">Transport</keyword>
<dbReference type="InterPro" id="IPR015168">
    <property type="entry name" value="SsuA/THI5"/>
</dbReference>
<comment type="similarity">
    <text evidence="2">Belongs to the bacterial solute-binding protein SsuA/TauA family.</text>
</comment>
<evidence type="ECO:0000313" key="7">
    <source>
        <dbReference type="EMBL" id="VCU69359.1"/>
    </source>
</evidence>
<evidence type="ECO:0000256" key="2">
    <source>
        <dbReference type="ARBA" id="ARBA00010742"/>
    </source>
</evidence>
<dbReference type="PANTHER" id="PTHR30024:SF42">
    <property type="entry name" value="ALIPHATIC SULFONATES-BINDING PROTEIN-RELATED"/>
    <property type="match status" value="1"/>
</dbReference>
<feature type="chain" id="PRO_5018132394" evidence="5">
    <location>
        <begin position="27"/>
        <end position="329"/>
    </location>
</feature>
<keyword evidence="4 5" id="KW-0732">Signal</keyword>
<gene>
    <name evidence="7" type="primary">ssuA_1</name>
    <name evidence="7" type="ORF">PIGHUM_01421</name>
</gene>
<dbReference type="NCBIfam" id="TIGR01728">
    <property type="entry name" value="SsuA_fam"/>
    <property type="match status" value="1"/>
</dbReference>
<evidence type="ECO:0000259" key="6">
    <source>
        <dbReference type="SMART" id="SM00062"/>
    </source>
</evidence>
<evidence type="ECO:0000256" key="4">
    <source>
        <dbReference type="ARBA" id="ARBA00022729"/>
    </source>
</evidence>
<evidence type="ECO:0000256" key="1">
    <source>
        <dbReference type="ARBA" id="ARBA00004418"/>
    </source>
</evidence>
<dbReference type="Proteomes" id="UP000277294">
    <property type="component" value="Unassembled WGS sequence"/>
</dbReference>
<keyword evidence="8" id="KW-1185">Reference proteome</keyword>
<dbReference type="GO" id="GO:0042626">
    <property type="term" value="F:ATPase-coupled transmembrane transporter activity"/>
    <property type="evidence" value="ECO:0007669"/>
    <property type="project" value="InterPro"/>
</dbReference>
<feature type="domain" description="Solute-binding protein family 3/N-terminal" evidence="6">
    <location>
        <begin position="32"/>
        <end position="258"/>
    </location>
</feature>
<reference evidence="7 8" key="1">
    <citation type="submission" date="2018-10" db="EMBL/GenBank/DDBJ databases">
        <authorList>
            <person name="Criscuolo A."/>
        </authorList>
    </citation>
    <scope>NUCLEOTIDE SEQUENCE [LARGE SCALE GENOMIC DNA]</scope>
    <source>
        <strain evidence="7">DnA1</strain>
    </source>
</reference>
<dbReference type="CDD" id="cd01008">
    <property type="entry name" value="PBP2_NrtA_SsuA_CpmA_like"/>
    <property type="match status" value="1"/>
</dbReference>
<dbReference type="Pfam" id="PF09084">
    <property type="entry name" value="NMT1"/>
    <property type="match status" value="1"/>
</dbReference>
<dbReference type="AlphaFoldDB" id="A0A3P4AZ48"/>